<organism evidence="1 2">
    <name type="scientific">Pseudomonas chlororaphis</name>
    <dbReference type="NCBI Taxonomy" id="587753"/>
    <lineage>
        <taxon>Bacteria</taxon>
        <taxon>Pseudomonadati</taxon>
        <taxon>Pseudomonadota</taxon>
        <taxon>Gammaproteobacteria</taxon>
        <taxon>Pseudomonadales</taxon>
        <taxon>Pseudomonadaceae</taxon>
        <taxon>Pseudomonas</taxon>
    </lineage>
</organism>
<name>A0A0D5XUL0_9PSED</name>
<reference evidence="1 2" key="1">
    <citation type="journal article" date="2015" name="Mol. Plant Microbe Interact.">
        <title>Comparative Genomic Analysis of Pseudomonas chlororaphis PCL1606 Reveals New Insight into Antifungal Compounds Involved in Biocontrol.</title>
        <authorList>
            <person name="Calderon C.E."/>
            <person name="Ramos C."/>
            <person name="de Vicente A."/>
            <person name="Cazorla F.M."/>
        </authorList>
    </citation>
    <scope>NUCLEOTIDE SEQUENCE [LARGE SCALE GENOMIC DNA]</scope>
    <source>
        <strain evidence="1 2">PCL1606</strain>
    </source>
</reference>
<sequence length="58" mass="6703">MGCCEYLKQGTRYRDSPWQSCADEAEASVLTTLNEGVRGFHAFNPNHWGERWQVVEKN</sequence>
<accession>A0A0D5XUL0</accession>
<evidence type="ECO:0000313" key="2">
    <source>
        <dbReference type="Proteomes" id="UP000032748"/>
    </source>
</evidence>
<dbReference type="PATRIC" id="fig|587753.10.peg.1310"/>
<proteinExistence type="predicted"/>
<dbReference type="AlphaFoldDB" id="A0A0D5XUL0"/>
<dbReference type="Proteomes" id="UP000032748">
    <property type="component" value="Chromosome"/>
</dbReference>
<dbReference type="EMBL" id="CP011110">
    <property type="protein sequence ID" value="AKA22771.1"/>
    <property type="molecule type" value="Genomic_DNA"/>
</dbReference>
<dbReference type="KEGG" id="pcz:PCL1606_13160"/>
<protein>
    <submittedName>
        <fullName evidence="1">Uncharacterized protein</fullName>
    </submittedName>
</protein>
<gene>
    <name evidence="1" type="ORF">PCL1606_13160</name>
</gene>
<evidence type="ECO:0000313" key="1">
    <source>
        <dbReference type="EMBL" id="AKA22771.1"/>
    </source>
</evidence>